<evidence type="ECO:0000313" key="16">
    <source>
        <dbReference type="EMBL" id="TEB35584.1"/>
    </source>
</evidence>
<comment type="cofactor">
    <cofactor evidence="1">
        <name>FMN</name>
        <dbReference type="ChEBI" id="CHEBI:58210"/>
    </cofactor>
</comment>
<dbReference type="CDD" id="cd06207">
    <property type="entry name" value="CyPoR_like"/>
    <property type="match status" value="1"/>
</dbReference>
<evidence type="ECO:0000256" key="4">
    <source>
        <dbReference type="ARBA" id="ARBA00012604"/>
    </source>
</evidence>
<comment type="caution">
    <text evidence="16">The sequence shown here is derived from an EMBL/GenBank/DDBJ whole genome shotgun (WGS) entry which is preliminary data.</text>
</comment>
<dbReference type="Gene3D" id="3.40.50.970">
    <property type="match status" value="1"/>
</dbReference>
<feature type="compositionally biased region" description="Low complexity" evidence="14">
    <location>
        <begin position="9"/>
        <end position="20"/>
    </location>
</feature>
<dbReference type="STRING" id="71717.A0A4Y7TNR9"/>
<dbReference type="PANTHER" id="PTHR19384:SF109">
    <property type="entry name" value="SULFITE REDUCTASE [NADPH] FLAVOPROTEIN COMPONENT"/>
    <property type="match status" value="1"/>
</dbReference>
<keyword evidence="7" id="KW-0288">FMN</keyword>
<comment type="pathway">
    <text evidence="3">Sulfur metabolism; hydrogen sulfide biosynthesis; hydrogen sulfide from sulfite (NADPH route): step 1/1.</text>
</comment>
<keyword evidence="8" id="KW-0274">FAD</keyword>
<dbReference type="InterPro" id="IPR039261">
    <property type="entry name" value="FNR_nucleotide-bd"/>
</dbReference>
<evidence type="ECO:0000256" key="12">
    <source>
        <dbReference type="ARBA" id="ARBA00052219"/>
    </source>
</evidence>
<dbReference type="GO" id="GO:0050660">
    <property type="term" value="F:flavin adenine dinucleotide binding"/>
    <property type="evidence" value="ECO:0007669"/>
    <property type="project" value="TreeGrafter"/>
</dbReference>
<dbReference type="InterPro" id="IPR002869">
    <property type="entry name" value="Pyrv_flavodox_OxRed_cen"/>
</dbReference>
<dbReference type="Gene3D" id="1.20.990.10">
    <property type="entry name" value="NADPH-cytochrome p450 Reductase, Chain A, domain 3"/>
    <property type="match status" value="1"/>
</dbReference>
<dbReference type="InterPro" id="IPR001433">
    <property type="entry name" value="OxRdtase_FAD/NAD-bd"/>
</dbReference>
<evidence type="ECO:0000256" key="13">
    <source>
        <dbReference type="ARBA" id="ARBA00059320"/>
    </source>
</evidence>
<keyword evidence="6" id="KW-0285">Flavoprotein</keyword>
<keyword evidence="5" id="KW-0813">Transport</keyword>
<dbReference type="InterPro" id="IPR003097">
    <property type="entry name" value="CysJ-like_FAD-binding"/>
</dbReference>
<dbReference type="SUPFAM" id="SSF52343">
    <property type="entry name" value="Ferredoxin reductase-like, C-terminal NADP-linked domain"/>
    <property type="match status" value="1"/>
</dbReference>
<evidence type="ECO:0000256" key="3">
    <source>
        <dbReference type="ARBA" id="ARBA00004774"/>
    </source>
</evidence>
<evidence type="ECO:0000256" key="2">
    <source>
        <dbReference type="ARBA" id="ARBA00001974"/>
    </source>
</evidence>
<dbReference type="InterPro" id="IPR017927">
    <property type="entry name" value="FAD-bd_FR_type"/>
</dbReference>
<comment type="catalytic activity">
    <reaction evidence="12">
        <text>hydrogen sulfide + 3 NADP(+) + 3 H2O = sulfite + 3 NADPH + 4 H(+)</text>
        <dbReference type="Rhea" id="RHEA:13801"/>
        <dbReference type="ChEBI" id="CHEBI:15377"/>
        <dbReference type="ChEBI" id="CHEBI:15378"/>
        <dbReference type="ChEBI" id="CHEBI:17359"/>
        <dbReference type="ChEBI" id="CHEBI:29919"/>
        <dbReference type="ChEBI" id="CHEBI:57783"/>
        <dbReference type="ChEBI" id="CHEBI:58349"/>
        <dbReference type="EC" id="1.8.1.2"/>
    </reaction>
</comment>
<dbReference type="PRINTS" id="PR00371">
    <property type="entry name" value="FPNCR"/>
</dbReference>
<evidence type="ECO:0000256" key="7">
    <source>
        <dbReference type="ARBA" id="ARBA00022643"/>
    </source>
</evidence>
<gene>
    <name evidence="16" type="ORF">FA13DRAFT_1788207</name>
</gene>
<evidence type="ECO:0000256" key="10">
    <source>
        <dbReference type="ARBA" id="ARBA00022982"/>
    </source>
</evidence>
<dbReference type="Gene3D" id="3.40.920.10">
    <property type="entry name" value="Pyruvate-ferredoxin oxidoreductase, PFOR, domain III"/>
    <property type="match status" value="1"/>
</dbReference>
<dbReference type="SUPFAM" id="SSF53323">
    <property type="entry name" value="Pyruvate-ferredoxin oxidoreductase, PFOR, domain III"/>
    <property type="match status" value="1"/>
</dbReference>
<dbReference type="OrthoDB" id="1856718at2759"/>
<dbReference type="Pfam" id="PF00667">
    <property type="entry name" value="FAD_binding_1"/>
    <property type="match status" value="1"/>
</dbReference>
<name>A0A4Y7TNR9_COPMI</name>
<evidence type="ECO:0000256" key="6">
    <source>
        <dbReference type="ARBA" id="ARBA00022630"/>
    </source>
</evidence>
<dbReference type="SUPFAM" id="SSF52922">
    <property type="entry name" value="TK C-terminal domain-like"/>
    <property type="match status" value="1"/>
</dbReference>
<dbReference type="InterPro" id="IPR023173">
    <property type="entry name" value="NADPH_Cyt_P450_Rdtase_alpha"/>
</dbReference>
<keyword evidence="10" id="KW-0249">Electron transport</keyword>
<keyword evidence="9" id="KW-0521">NADP</keyword>
<organism evidence="16 17">
    <name type="scientific">Coprinellus micaceus</name>
    <name type="common">Glistening ink-cap mushroom</name>
    <name type="synonym">Coprinus micaceus</name>
    <dbReference type="NCBI Taxonomy" id="71717"/>
    <lineage>
        <taxon>Eukaryota</taxon>
        <taxon>Fungi</taxon>
        <taxon>Dikarya</taxon>
        <taxon>Basidiomycota</taxon>
        <taxon>Agaricomycotina</taxon>
        <taxon>Agaricomycetes</taxon>
        <taxon>Agaricomycetidae</taxon>
        <taxon>Agaricales</taxon>
        <taxon>Agaricineae</taxon>
        <taxon>Psathyrellaceae</taxon>
        <taxon>Coprinellus</taxon>
    </lineage>
</organism>
<sequence length="1054" mass="113420">MPLGTSGWSTPLSSSATLSSPPSPRLDKPEAAPFDNPRVQASQAIEYIASRTSASSSVYVYDVAEQVGFGTLTKEWANGQVSGTAPVVDLQTRAGAGLSLIGRLSQGTSHEAGRGAVLTAYTTPSGLALMAPAFGHLPQANATSKLVVQVPTVTAIGETLTLSPTLSPLASVWSLFPDNVTVLLSSTPQQAVDFAKIAYTVTDSHVVHLFDHFSSSREFGHAIREPKVDGVTLAESLKSTGYSYFQYTGDAEAQTVLVFLNGPLALAAQAIVKNSGLTGVGILTVNVLRPWDEAALKAVIPATVKVVHVVDEVPNALTQGSLYVDVFSSLLAGPSKPTVQGHRVVPSQTQDYLNGEKALLSFMSGIAPAGSPAASVLPKDNRAILLFGTPQSTLASIPRVIEDFFLTSSKITSRLLTDYDAFSKQGGIFASRIVVSPKSDGVLPAPIPVAIPLDHSSGGQSDLLAILDQGLLKTHSLLKHAKPHSTVLLNSTWTAEEFVSNAAGEVAATIKERDLRVFTIDAKAIANGLAGASGPENDAVQNLVLHLAFVRLYLGAKANESTLLRVVGSGLEDTIFGIALTKINAQAWGGLHAIPASELVESKAVLKDFDVNAIAVDVDNGETVVNGARLGSWHDAARHLLFPSVYSQPTPESDEQYPQNPALRPEVPDRTFLVTCTVNKRLTPLDYDRNVFHLEFDTSGTGLKYNIGEALGVHGWNDEQEVLDFIEWYGVSADRLITIPVPGEDTKLHTRTVLQALQQQVDLFGKPPKSFYTDLAEYAAKDVDKYALRFIGSAEGSSTFKKLSEKDTVTFADVLRLYPSARPGIERLCELVGDIKPRHYSIASAQAVVGDRVDLLVVTVDWLTPTGSPRYGQCTRYLAGLKIGQKVTVSIKPSVMKLPPNPKQPLIMAGLGTGAAPFRAFLQYLAWLAEKGEKVGPVYYYFGSRYQAAEYLYGEEIEAWILDGIVTRAGLAFSRDGRKKVYIQHKMLEDSEALAKMLYDDEGVFYLCGPTWPVPDVYEALVNALVKYKGVEATAAGEFLEGLKEEERYVLEVY</sequence>
<reference evidence="16 17" key="1">
    <citation type="journal article" date="2019" name="Nat. Ecol. Evol.">
        <title>Megaphylogeny resolves global patterns of mushroom evolution.</title>
        <authorList>
            <person name="Varga T."/>
            <person name="Krizsan K."/>
            <person name="Foldi C."/>
            <person name="Dima B."/>
            <person name="Sanchez-Garcia M."/>
            <person name="Sanchez-Ramirez S."/>
            <person name="Szollosi G.J."/>
            <person name="Szarkandi J.G."/>
            <person name="Papp V."/>
            <person name="Albert L."/>
            <person name="Andreopoulos W."/>
            <person name="Angelini C."/>
            <person name="Antonin V."/>
            <person name="Barry K.W."/>
            <person name="Bougher N.L."/>
            <person name="Buchanan P."/>
            <person name="Buyck B."/>
            <person name="Bense V."/>
            <person name="Catcheside P."/>
            <person name="Chovatia M."/>
            <person name="Cooper J."/>
            <person name="Damon W."/>
            <person name="Desjardin D."/>
            <person name="Finy P."/>
            <person name="Geml J."/>
            <person name="Haridas S."/>
            <person name="Hughes K."/>
            <person name="Justo A."/>
            <person name="Karasinski D."/>
            <person name="Kautmanova I."/>
            <person name="Kiss B."/>
            <person name="Kocsube S."/>
            <person name="Kotiranta H."/>
            <person name="LaButti K.M."/>
            <person name="Lechner B.E."/>
            <person name="Liimatainen K."/>
            <person name="Lipzen A."/>
            <person name="Lukacs Z."/>
            <person name="Mihaltcheva S."/>
            <person name="Morgado L.N."/>
            <person name="Niskanen T."/>
            <person name="Noordeloos M.E."/>
            <person name="Ohm R.A."/>
            <person name="Ortiz-Santana B."/>
            <person name="Ovrebo C."/>
            <person name="Racz N."/>
            <person name="Riley R."/>
            <person name="Savchenko A."/>
            <person name="Shiryaev A."/>
            <person name="Soop K."/>
            <person name="Spirin V."/>
            <person name="Szebenyi C."/>
            <person name="Tomsovsky M."/>
            <person name="Tulloss R.E."/>
            <person name="Uehling J."/>
            <person name="Grigoriev I.V."/>
            <person name="Vagvolgyi C."/>
            <person name="Papp T."/>
            <person name="Martin F.M."/>
            <person name="Miettinen O."/>
            <person name="Hibbett D.S."/>
            <person name="Nagy L.G."/>
        </authorList>
    </citation>
    <scope>NUCLEOTIDE SEQUENCE [LARGE SCALE GENOMIC DNA]</scope>
    <source>
        <strain evidence="16 17">FP101781</strain>
    </source>
</reference>
<evidence type="ECO:0000256" key="1">
    <source>
        <dbReference type="ARBA" id="ARBA00001917"/>
    </source>
</evidence>
<dbReference type="EC" id="1.8.1.2" evidence="4"/>
<dbReference type="EMBL" id="QPFP01000007">
    <property type="protein sequence ID" value="TEB35584.1"/>
    <property type="molecule type" value="Genomic_DNA"/>
</dbReference>
<dbReference type="InterPro" id="IPR001709">
    <property type="entry name" value="Flavoprot_Pyr_Nucl_cyt_Rdtase"/>
</dbReference>
<dbReference type="GO" id="GO:0010181">
    <property type="term" value="F:FMN binding"/>
    <property type="evidence" value="ECO:0007669"/>
    <property type="project" value="TreeGrafter"/>
</dbReference>
<dbReference type="Pfam" id="PF00175">
    <property type="entry name" value="NAD_binding_1"/>
    <property type="match status" value="1"/>
</dbReference>
<dbReference type="GO" id="GO:0004783">
    <property type="term" value="F:sulfite reductase (NADPH) activity"/>
    <property type="evidence" value="ECO:0007669"/>
    <property type="project" value="UniProtKB-EC"/>
</dbReference>
<evidence type="ECO:0000259" key="15">
    <source>
        <dbReference type="PROSITE" id="PS51384"/>
    </source>
</evidence>
<evidence type="ECO:0000256" key="8">
    <source>
        <dbReference type="ARBA" id="ARBA00022827"/>
    </source>
</evidence>
<dbReference type="Proteomes" id="UP000298030">
    <property type="component" value="Unassembled WGS sequence"/>
</dbReference>
<protein>
    <recommendedName>
        <fullName evidence="4">assimilatory sulfite reductase (NADPH)</fullName>
        <ecNumber evidence="4">1.8.1.2</ecNumber>
    </recommendedName>
</protein>
<accession>A0A4Y7TNR9</accession>
<dbReference type="FunFam" id="1.20.990.10:FF:000010">
    <property type="entry name" value="Sulfite reductase [NADPH] flavoprotein component"/>
    <property type="match status" value="1"/>
</dbReference>
<evidence type="ECO:0000256" key="5">
    <source>
        <dbReference type="ARBA" id="ARBA00022448"/>
    </source>
</evidence>
<evidence type="ECO:0000256" key="9">
    <source>
        <dbReference type="ARBA" id="ARBA00022857"/>
    </source>
</evidence>
<dbReference type="AlphaFoldDB" id="A0A4Y7TNR9"/>
<comment type="function">
    <text evidence="13">This enzyme catalyzes the 6-electron reduction of sulfite to sulfide. This is one of several activities required for the biosynthesis of L-cysteine from sulfate.</text>
</comment>
<evidence type="ECO:0000313" key="17">
    <source>
        <dbReference type="Proteomes" id="UP000298030"/>
    </source>
</evidence>
<feature type="domain" description="FAD-binding FR-type" evidence="15">
    <location>
        <begin position="669"/>
        <end position="900"/>
    </location>
</feature>
<comment type="cofactor">
    <cofactor evidence="2">
        <name>FAD</name>
        <dbReference type="ChEBI" id="CHEBI:57692"/>
    </cofactor>
</comment>
<feature type="region of interest" description="Disordered" evidence="14">
    <location>
        <begin position="1"/>
        <end position="36"/>
    </location>
</feature>
<dbReference type="GO" id="GO:0005829">
    <property type="term" value="C:cytosol"/>
    <property type="evidence" value="ECO:0007669"/>
    <property type="project" value="TreeGrafter"/>
</dbReference>
<dbReference type="PANTHER" id="PTHR19384">
    <property type="entry name" value="NITRIC OXIDE SYNTHASE-RELATED"/>
    <property type="match status" value="1"/>
</dbReference>
<dbReference type="InterPro" id="IPR009014">
    <property type="entry name" value="Transketo_C/PFOR_II"/>
</dbReference>
<evidence type="ECO:0000256" key="11">
    <source>
        <dbReference type="ARBA" id="ARBA00023002"/>
    </source>
</evidence>
<keyword evidence="11" id="KW-0560">Oxidoreductase</keyword>
<dbReference type="PROSITE" id="PS51384">
    <property type="entry name" value="FAD_FR"/>
    <property type="match status" value="1"/>
</dbReference>
<keyword evidence="17" id="KW-1185">Reference proteome</keyword>
<evidence type="ECO:0000256" key="14">
    <source>
        <dbReference type="SAM" id="MobiDB-lite"/>
    </source>
</evidence>
<dbReference type="Gene3D" id="3.40.50.80">
    <property type="entry name" value="Nucleotide-binding domain of ferredoxin-NADP reductase (FNR) module"/>
    <property type="match status" value="1"/>
</dbReference>
<proteinExistence type="predicted"/>
<dbReference type="InterPro" id="IPR017938">
    <property type="entry name" value="Riboflavin_synthase-like_b-brl"/>
</dbReference>
<dbReference type="Gene3D" id="2.40.30.10">
    <property type="entry name" value="Translation factors"/>
    <property type="match status" value="1"/>
</dbReference>
<dbReference type="SUPFAM" id="SSF63380">
    <property type="entry name" value="Riboflavin synthase domain-like"/>
    <property type="match status" value="1"/>
</dbReference>